<reference evidence="2" key="1">
    <citation type="journal article" date="2012" name="Proc. Natl. Acad. Sci. U.S.A.">
        <title>Antigenic diversity is generated by distinct evolutionary mechanisms in African trypanosome species.</title>
        <authorList>
            <person name="Jackson A.P."/>
            <person name="Berry A."/>
            <person name="Aslett M."/>
            <person name="Allison H.C."/>
            <person name="Burton P."/>
            <person name="Vavrova-Anderson J."/>
            <person name="Brown R."/>
            <person name="Browne H."/>
            <person name="Corton N."/>
            <person name="Hauser H."/>
            <person name="Gamble J."/>
            <person name="Gilderthorp R."/>
            <person name="Marcello L."/>
            <person name="McQuillan J."/>
            <person name="Otto T.D."/>
            <person name="Quail M.A."/>
            <person name="Sanders M.J."/>
            <person name="van Tonder A."/>
            <person name="Ginger M.L."/>
            <person name="Field M.C."/>
            <person name="Barry J.D."/>
            <person name="Hertz-Fowler C."/>
            <person name="Berriman M."/>
        </authorList>
    </citation>
    <scope>NUCLEOTIDE SEQUENCE</scope>
    <source>
        <strain evidence="2">IL3000</strain>
    </source>
</reference>
<keyword evidence="1" id="KW-0472">Membrane</keyword>
<keyword evidence="1" id="KW-0812">Transmembrane</keyword>
<accession>G0ULT1</accession>
<feature type="transmembrane region" description="Helical" evidence="1">
    <location>
        <begin position="24"/>
        <end position="49"/>
    </location>
</feature>
<keyword evidence="1" id="KW-1133">Transmembrane helix</keyword>
<proteinExistence type="predicted"/>
<dbReference type="EMBL" id="HE575318">
    <property type="protein sequence ID" value="CCC90593.1"/>
    <property type="molecule type" value="Genomic_DNA"/>
</dbReference>
<evidence type="ECO:0000313" key="2">
    <source>
        <dbReference type="EMBL" id="CCC90593.1"/>
    </source>
</evidence>
<protein>
    <submittedName>
        <fullName evidence="2">Uncharacterized protein</fullName>
    </submittedName>
</protein>
<gene>
    <name evidence="2" type="ORF">TCIL3000_5_3170</name>
</gene>
<sequence>MLFNEMLCHIFEVMSSVWAFGTDFSGGVSGLCSMFSLYFCSSVSVSVTVHRLRHPARTYTLYFLNIFIYRESDIFIQLLMCGSSFFFFWLDLFCSVDMPHWFKDSPKLYSTYISEILKGIICYFCVTFVIRCERKWLLSES</sequence>
<organism evidence="2">
    <name type="scientific">Trypanosoma congolense (strain IL3000)</name>
    <dbReference type="NCBI Taxonomy" id="1068625"/>
    <lineage>
        <taxon>Eukaryota</taxon>
        <taxon>Discoba</taxon>
        <taxon>Euglenozoa</taxon>
        <taxon>Kinetoplastea</taxon>
        <taxon>Metakinetoplastina</taxon>
        <taxon>Trypanosomatida</taxon>
        <taxon>Trypanosomatidae</taxon>
        <taxon>Trypanosoma</taxon>
        <taxon>Nannomonas</taxon>
    </lineage>
</organism>
<name>G0ULT1_TRYCI</name>
<feature type="transmembrane region" description="Helical" evidence="1">
    <location>
        <begin position="109"/>
        <end position="130"/>
    </location>
</feature>
<dbReference type="AlphaFoldDB" id="G0ULT1"/>
<feature type="transmembrane region" description="Helical" evidence="1">
    <location>
        <begin position="61"/>
        <end position="89"/>
    </location>
</feature>
<evidence type="ECO:0000256" key="1">
    <source>
        <dbReference type="SAM" id="Phobius"/>
    </source>
</evidence>